<keyword evidence="8" id="KW-1185">Reference proteome</keyword>
<feature type="transmembrane region" description="Helical" evidence="6">
    <location>
        <begin position="216"/>
        <end position="237"/>
    </location>
</feature>
<evidence type="ECO:0000256" key="2">
    <source>
        <dbReference type="ARBA" id="ARBA00022475"/>
    </source>
</evidence>
<feature type="transmembrane region" description="Helical" evidence="6">
    <location>
        <begin position="161"/>
        <end position="178"/>
    </location>
</feature>
<feature type="transmembrane region" description="Helical" evidence="6">
    <location>
        <begin position="291"/>
        <end position="309"/>
    </location>
</feature>
<name>A0AAE3ECH4_9FIRM</name>
<dbReference type="AlphaFoldDB" id="A0AAE3ECH4"/>
<dbReference type="CDD" id="cd06579">
    <property type="entry name" value="TM_PBP1_transp_AraH_like"/>
    <property type="match status" value="1"/>
</dbReference>
<evidence type="ECO:0000256" key="3">
    <source>
        <dbReference type="ARBA" id="ARBA00022692"/>
    </source>
</evidence>
<dbReference type="Pfam" id="PF02653">
    <property type="entry name" value="BPD_transp_2"/>
    <property type="match status" value="1"/>
</dbReference>
<gene>
    <name evidence="7" type="ORF">LKD81_16460</name>
</gene>
<dbReference type="Proteomes" id="UP001198182">
    <property type="component" value="Unassembled WGS sequence"/>
</dbReference>
<evidence type="ECO:0000256" key="6">
    <source>
        <dbReference type="SAM" id="Phobius"/>
    </source>
</evidence>
<dbReference type="RefSeq" id="WP_308454967.1">
    <property type="nucleotide sequence ID" value="NZ_JAJEQR010000076.1"/>
</dbReference>
<feature type="transmembrane region" description="Helical" evidence="6">
    <location>
        <begin position="69"/>
        <end position="87"/>
    </location>
</feature>
<keyword evidence="2" id="KW-1003">Cell membrane</keyword>
<organism evidence="7 8">
    <name type="scientific">Hominifimenecus microfluidus</name>
    <dbReference type="NCBI Taxonomy" id="2885348"/>
    <lineage>
        <taxon>Bacteria</taxon>
        <taxon>Bacillati</taxon>
        <taxon>Bacillota</taxon>
        <taxon>Clostridia</taxon>
        <taxon>Lachnospirales</taxon>
        <taxon>Lachnospiraceae</taxon>
        <taxon>Hominifimenecus</taxon>
    </lineage>
</organism>
<accession>A0AAE3ECH4</accession>
<evidence type="ECO:0000313" key="7">
    <source>
        <dbReference type="EMBL" id="MCC2232562.1"/>
    </source>
</evidence>
<dbReference type="GO" id="GO:0022857">
    <property type="term" value="F:transmembrane transporter activity"/>
    <property type="evidence" value="ECO:0007669"/>
    <property type="project" value="InterPro"/>
</dbReference>
<comment type="subcellular location">
    <subcellularLocation>
        <location evidence="1">Cell membrane</location>
        <topology evidence="1">Multi-pass membrane protein</topology>
    </subcellularLocation>
</comment>
<comment type="caution">
    <text evidence="7">The sequence shown here is derived from an EMBL/GenBank/DDBJ whole genome shotgun (WGS) entry which is preliminary data.</text>
</comment>
<feature type="transmembrane region" description="Helical" evidence="6">
    <location>
        <begin position="12"/>
        <end position="32"/>
    </location>
</feature>
<keyword evidence="4 6" id="KW-1133">Transmembrane helix</keyword>
<evidence type="ECO:0000256" key="1">
    <source>
        <dbReference type="ARBA" id="ARBA00004651"/>
    </source>
</evidence>
<dbReference type="EMBL" id="JAJEQR010000076">
    <property type="protein sequence ID" value="MCC2232562.1"/>
    <property type="molecule type" value="Genomic_DNA"/>
</dbReference>
<proteinExistence type="predicted"/>
<keyword evidence="5 6" id="KW-0472">Membrane</keyword>
<dbReference type="InterPro" id="IPR001851">
    <property type="entry name" value="ABC_transp_permease"/>
</dbReference>
<sequence>MVNRKEIRRKSRRYSCLVLPPLVIALILSFMSEYFLTPVNLGNLLLQMTSTAIAAMGITFIMIAGEYDLSCAAVLAFTAVLSASLAVRSPFGAVLGIPFALALGAGIGFLNGWLISKFSIPSLVVTLAAMKIWRGVALWLTGGRTVSGLPEVYCFPGCARLFGVVPVSLIILAVLYIAGQLMLSRTRYGYEIYAVGRDAEAATLSGLGVKKIRRNVYIVGGILYAIAGLLMAGRVGAALPAAADSMEFTAMSAAIIGGCALGGGRGSLVGTFLGVLTMSLLDNGADLLQLSYYWISIVQGVIILAALVIKTQGVQKRQKQTESLHSDRVK</sequence>
<evidence type="ECO:0000256" key="4">
    <source>
        <dbReference type="ARBA" id="ARBA00022989"/>
    </source>
</evidence>
<keyword evidence="3 6" id="KW-0812">Transmembrane</keyword>
<feature type="transmembrane region" description="Helical" evidence="6">
    <location>
        <begin position="122"/>
        <end position="141"/>
    </location>
</feature>
<evidence type="ECO:0000313" key="8">
    <source>
        <dbReference type="Proteomes" id="UP001198182"/>
    </source>
</evidence>
<evidence type="ECO:0000256" key="5">
    <source>
        <dbReference type="ARBA" id="ARBA00023136"/>
    </source>
</evidence>
<dbReference type="GO" id="GO:0005886">
    <property type="term" value="C:plasma membrane"/>
    <property type="evidence" value="ECO:0007669"/>
    <property type="project" value="UniProtKB-SubCell"/>
</dbReference>
<reference evidence="7" key="1">
    <citation type="submission" date="2021-10" db="EMBL/GenBank/DDBJ databases">
        <title>Anaerobic single-cell dispensing facilitates the cultivation of human gut bacteria.</title>
        <authorList>
            <person name="Afrizal A."/>
        </authorList>
    </citation>
    <scope>NUCLEOTIDE SEQUENCE</scope>
    <source>
        <strain evidence="7">CLA-AA-H215</strain>
    </source>
</reference>
<feature type="transmembrane region" description="Helical" evidence="6">
    <location>
        <begin position="93"/>
        <end position="115"/>
    </location>
</feature>
<dbReference type="PANTHER" id="PTHR32196">
    <property type="entry name" value="ABC TRANSPORTER PERMEASE PROTEIN YPHD-RELATED-RELATED"/>
    <property type="match status" value="1"/>
</dbReference>
<protein>
    <submittedName>
        <fullName evidence="7">ABC transporter permease</fullName>
    </submittedName>
</protein>
<feature type="transmembrane region" description="Helical" evidence="6">
    <location>
        <begin position="44"/>
        <end position="62"/>
    </location>
</feature>